<accession>A0A7C4BCT6</accession>
<proteinExistence type="predicted"/>
<gene>
    <name evidence="1" type="ORF">ENV14_07550</name>
</gene>
<dbReference type="EMBL" id="DTFF01000064">
    <property type="protein sequence ID" value="HGI88221.1"/>
    <property type="molecule type" value="Genomic_DNA"/>
</dbReference>
<protein>
    <submittedName>
        <fullName evidence="1">Uncharacterized protein</fullName>
    </submittedName>
</protein>
<comment type="caution">
    <text evidence="1">The sequence shown here is derived from an EMBL/GenBank/DDBJ whole genome shotgun (WGS) entry which is preliminary data.</text>
</comment>
<reference evidence="1" key="1">
    <citation type="journal article" date="2020" name="mSystems">
        <title>Genome- and Community-Level Interaction Insights into Carbon Utilization and Element Cycling Functions of Hydrothermarchaeota in Hydrothermal Sediment.</title>
        <authorList>
            <person name="Zhou Z."/>
            <person name="Liu Y."/>
            <person name="Xu W."/>
            <person name="Pan J."/>
            <person name="Luo Z.H."/>
            <person name="Li M."/>
        </authorList>
    </citation>
    <scope>NUCLEOTIDE SEQUENCE [LARGE SCALE GENOMIC DNA]</scope>
    <source>
        <strain evidence="1">SpSt-732</strain>
    </source>
</reference>
<sequence length="753" mass="83746">MNVVEFDFPVVTRNTKLLVYQFEQRLLRLLDNSIVAHPHIMLHSSIPFISPAPFACRQGNNIKLYSILAPGKHIELSWRPGDDLSVLPFTDSSVIVFAQSRSLARTISINSSGEFEYSDQEPVKHVMPQGLFSYIVDVKNRLLLAKDPSSTELIAKCHRVECVETKGIKALTCHVKDSKAVILSDGLYGHFYEFQNNEFESIIGVTWQRNTIALHTSTRTLLIGSNGKKRFLYETGYRIENPLHLYDDVFVGVVANKLAFYDAYKDKLKIIGLQTPNCVKTCPTQGIVAIAKNSGVILLDVDHMRFAELKKAAQNIALVNSRLLLLGNSKMAVYEVSKSDKALVVEELYEGPSALMNCTEASDKEIVCVDLLGRISILHANSVLKALPRVYKCRSAPSSSLLAIPYAPGYPLKITPSEGIHIAFQRYNTMVTEVIAETRQRPGFLLNITLHGIVGKEEDVVRLQPSARSRIGAPRAYVIRRLVLLNNTPLVCDKEVELPLKKCLKTLLLASELHSSAICLDEVRPVEGAEPSIAQYMLIIVERVERVDVRPLINIEEEAICFYPPALQDIELSLEVLCKSRVLTLESGCMKLCGDSDYIAMIIVARMRSRSCENRVLVHHNIVAEIQQRNVPTALLERGVAYRLTLPCTCIAIASAKIVYDNHLQLHVLVKNSCSNVASTILVYNHADVIAPNSERILSIPINLEDIIRGEKALGVAEPAKVSILVFPISLPHLLHLAHQIALKVSASIGLRR</sequence>
<dbReference type="AlphaFoldDB" id="A0A7C4BCT6"/>
<organism evidence="1">
    <name type="scientific">Ignisphaera aggregans</name>
    <dbReference type="NCBI Taxonomy" id="334771"/>
    <lineage>
        <taxon>Archaea</taxon>
        <taxon>Thermoproteota</taxon>
        <taxon>Thermoprotei</taxon>
        <taxon>Desulfurococcales</taxon>
        <taxon>Desulfurococcaceae</taxon>
        <taxon>Ignisphaera</taxon>
    </lineage>
</organism>
<name>A0A7C4BCT6_9CREN</name>
<evidence type="ECO:0000313" key="1">
    <source>
        <dbReference type="EMBL" id="HGI88221.1"/>
    </source>
</evidence>